<gene>
    <name evidence="16" type="ORF">FMAN_10754</name>
</gene>
<evidence type="ECO:0000256" key="1">
    <source>
        <dbReference type="ARBA" id="ARBA00001936"/>
    </source>
</evidence>
<keyword evidence="8" id="KW-0479">Metal-binding</keyword>
<dbReference type="Pfam" id="PF00682">
    <property type="entry name" value="HMGL-like"/>
    <property type="match status" value="2"/>
</dbReference>
<comment type="cofactor">
    <cofactor evidence="2">
        <name>Mg(2+)</name>
        <dbReference type="ChEBI" id="CHEBI:18420"/>
    </cofactor>
</comment>
<comment type="pathway">
    <text evidence="3">Amino-acid biosynthesis; L-lysine biosynthesis via AAA pathway; L-alpha-aminoadipate from 2-oxoglutarate: step 1/5.</text>
</comment>
<evidence type="ECO:0000256" key="5">
    <source>
        <dbReference type="ARBA" id="ARBA00012974"/>
    </source>
</evidence>
<dbReference type="GO" id="GO:0046872">
    <property type="term" value="F:metal ion binding"/>
    <property type="evidence" value="ECO:0007669"/>
    <property type="project" value="UniProtKB-KW"/>
</dbReference>
<evidence type="ECO:0000256" key="13">
    <source>
        <dbReference type="RuleBase" id="RU003523"/>
    </source>
</evidence>
<keyword evidence="9" id="KW-0460">Magnesium</keyword>
<evidence type="ECO:0000313" key="17">
    <source>
        <dbReference type="Proteomes" id="UP000184255"/>
    </source>
</evidence>
<evidence type="ECO:0000256" key="3">
    <source>
        <dbReference type="ARBA" id="ARBA00004755"/>
    </source>
</evidence>
<dbReference type="GeneID" id="65090007"/>
<keyword evidence="17" id="KW-1185">Reference proteome</keyword>
<dbReference type="EC" id="2.3.3.14" evidence="5"/>
<evidence type="ECO:0000256" key="7">
    <source>
        <dbReference type="ARBA" id="ARBA00022679"/>
    </source>
</evidence>
<organism evidence="16 17">
    <name type="scientific">Fusarium mangiferae</name>
    <name type="common">Mango malformation disease fungus</name>
    <dbReference type="NCBI Taxonomy" id="192010"/>
    <lineage>
        <taxon>Eukaryota</taxon>
        <taxon>Fungi</taxon>
        <taxon>Dikarya</taxon>
        <taxon>Ascomycota</taxon>
        <taxon>Pezizomycotina</taxon>
        <taxon>Sordariomycetes</taxon>
        <taxon>Hypocreomycetidae</taxon>
        <taxon>Hypocreales</taxon>
        <taxon>Nectriaceae</taxon>
        <taxon>Fusarium</taxon>
        <taxon>Fusarium fujikuroi species complex</taxon>
    </lineage>
</organism>
<evidence type="ECO:0000313" key="16">
    <source>
        <dbReference type="EMBL" id="CVL05408.1"/>
    </source>
</evidence>
<dbReference type="Proteomes" id="UP000184255">
    <property type="component" value="Unassembled WGS sequence"/>
</dbReference>
<feature type="region of interest" description="Disordered" evidence="14">
    <location>
        <begin position="1"/>
        <end position="25"/>
    </location>
</feature>
<dbReference type="InterPro" id="IPR002034">
    <property type="entry name" value="AIPM/Hcit_synth_CS"/>
</dbReference>
<dbReference type="GO" id="GO:0019878">
    <property type="term" value="P:lysine biosynthetic process via aminoadipic acid"/>
    <property type="evidence" value="ECO:0007669"/>
    <property type="project" value="UniProtKB-UniPathway"/>
</dbReference>
<keyword evidence="10" id="KW-0457">Lysine biosynthesis</keyword>
<dbReference type="InterPro" id="IPR054691">
    <property type="entry name" value="LeuA/HCS_post-cat"/>
</dbReference>
<protein>
    <recommendedName>
        <fullName evidence="5">homocitrate synthase</fullName>
        <ecNumber evidence="5">2.3.3.14</ecNumber>
    </recommendedName>
</protein>
<evidence type="ECO:0000256" key="11">
    <source>
        <dbReference type="ARBA" id="ARBA00023211"/>
    </source>
</evidence>
<dbReference type="Gene3D" id="3.20.20.70">
    <property type="entry name" value="Aldolase class I"/>
    <property type="match status" value="1"/>
</dbReference>
<dbReference type="InterPro" id="IPR000891">
    <property type="entry name" value="PYR_CT"/>
</dbReference>
<dbReference type="FunFam" id="1.10.238.260:FF:000002">
    <property type="entry name" value="Homocitrate synthase, mitochondrial"/>
    <property type="match status" value="1"/>
</dbReference>
<name>A0A1L7U3S9_FUSMA</name>
<comment type="similarity">
    <text evidence="4">Belongs to the alpha-IPM synthase/homocitrate synthase family. Homocitrate synthase LYS20/LYS21 subfamily.</text>
</comment>
<feature type="compositionally biased region" description="Low complexity" evidence="14">
    <location>
        <begin position="7"/>
        <end position="25"/>
    </location>
</feature>
<dbReference type="HAMAP" id="MF_02222">
    <property type="entry name" value="Homocitr_synth_fung_arch"/>
    <property type="match status" value="1"/>
</dbReference>
<evidence type="ECO:0000259" key="15">
    <source>
        <dbReference type="PROSITE" id="PS50991"/>
    </source>
</evidence>
<reference evidence="17" key="1">
    <citation type="journal article" date="2016" name="Genome Biol. Evol.">
        <title>Comparative 'omics' of the Fusarium fujikuroi species complex highlights differences in genetic potential and metabolite synthesis.</title>
        <authorList>
            <person name="Niehaus E.-M."/>
            <person name="Muensterkoetter M."/>
            <person name="Proctor R.H."/>
            <person name="Brown D.W."/>
            <person name="Sharon A."/>
            <person name="Idan Y."/>
            <person name="Oren-Young L."/>
            <person name="Sieber C.M."/>
            <person name="Novak O."/>
            <person name="Pencik A."/>
            <person name="Tarkowska D."/>
            <person name="Hromadova K."/>
            <person name="Freeman S."/>
            <person name="Maymon M."/>
            <person name="Elazar M."/>
            <person name="Youssef S.A."/>
            <person name="El-Shabrawy E.S.M."/>
            <person name="Shalaby A.B.A."/>
            <person name="Houterman P."/>
            <person name="Brock N.L."/>
            <person name="Burkhardt I."/>
            <person name="Tsavkelova E.A."/>
            <person name="Dickschat J.S."/>
            <person name="Galuszka P."/>
            <person name="Gueldener U."/>
            <person name="Tudzynski B."/>
        </authorList>
    </citation>
    <scope>NUCLEOTIDE SEQUENCE [LARGE SCALE GENOMIC DNA]</scope>
    <source>
        <strain evidence="17">MRC7560</strain>
    </source>
</reference>
<dbReference type="PROSITE" id="PS50991">
    <property type="entry name" value="PYR_CT"/>
    <property type="match status" value="1"/>
</dbReference>
<feature type="domain" description="Pyruvate carboxyltransferase" evidence="15">
    <location>
        <begin position="41"/>
        <end position="331"/>
    </location>
</feature>
<dbReference type="InterPro" id="IPR011872">
    <property type="entry name" value="Homocitrate_synth"/>
</dbReference>
<dbReference type="PANTHER" id="PTHR10277:SF48">
    <property type="entry name" value="HOMOCITRATE SYNTHASE, CYTOSOLIC ISOZYME-RELATED"/>
    <property type="match status" value="1"/>
</dbReference>
<dbReference type="CDD" id="cd07948">
    <property type="entry name" value="DRE_TIM_HCS"/>
    <property type="match status" value="1"/>
</dbReference>
<evidence type="ECO:0000256" key="9">
    <source>
        <dbReference type="ARBA" id="ARBA00022842"/>
    </source>
</evidence>
<sequence>MCGTDNASAAAPAPHPASTAHLPSSSPYSQVQDFISQTQSYQIIESTLREGEQFANAFFTREQKVKIATMLSEFGCQYIELTSPVSSQASYDDCKYICSLGLKAKILTHVRCNMEDAKRAVECGVDGVDLVIGTSSFLRQYSHGKSMAIIKETALEVIEYVKSKGVEVRFSSEDSFRSDLVDILSLYQAVDKAGVNRVGIADTVGGATPRMVYDLVRTLRGVVGCDIGAYLNPTSSSLTLLVNPSSQAHIQVASYDEYFANNSKETHFHDDTGCAVANALTALEGGATHVDTSVLGIGERNGITPLGALMARMVVTAPEYTKKTFDLPRLKTIEEYVASVVEINIPFNNPVTGFCAFTHKAGIHAKAILANPSTYEIIDPALFGLTRYVNITSRITGWNAVKGRITQLGLDGPGGFETDDQIKEVTAKIKQLADIRPLAIDDADSIIHAYHLQLTGNSKQQETAA</sequence>
<dbReference type="Pfam" id="PF22617">
    <property type="entry name" value="HCS_D2"/>
    <property type="match status" value="1"/>
</dbReference>
<dbReference type="GO" id="GO:0004410">
    <property type="term" value="F:homocitrate synthase activity"/>
    <property type="evidence" value="ECO:0007669"/>
    <property type="project" value="UniProtKB-EC"/>
</dbReference>
<dbReference type="InterPro" id="IPR050073">
    <property type="entry name" value="2-IPM_HCS-like"/>
</dbReference>
<dbReference type="VEuPathDB" id="FungiDB:FMAN_10754"/>
<evidence type="ECO:0000256" key="4">
    <source>
        <dbReference type="ARBA" id="ARBA00006361"/>
    </source>
</evidence>
<dbReference type="PANTHER" id="PTHR10277">
    <property type="entry name" value="HOMOCITRATE SYNTHASE-RELATED"/>
    <property type="match status" value="1"/>
</dbReference>
<evidence type="ECO:0000256" key="8">
    <source>
        <dbReference type="ARBA" id="ARBA00022723"/>
    </source>
</evidence>
<keyword evidence="7 13" id="KW-0808">Transferase</keyword>
<dbReference type="AlphaFoldDB" id="A0A1L7U3S9"/>
<keyword evidence="6" id="KW-0028">Amino-acid biosynthesis</keyword>
<dbReference type="InterPro" id="IPR048253">
    <property type="entry name" value="DRE_TIM_HCS_fun_bact"/>
</dbReference>
<evidence type="ECO:0000256" key="10">
    <source>
        <dbReference type="ARBA" id="ARBA00023154"/>
    </source>
</evidence>
<dbReference type="Gene3D" id="1.10.238.260">
    <property type="match status" value="1"/>
</dbReference>
<evidence type="ECO:0000256" key="14">
    <source>
        <dbReference type="SAM" id="MobiDB-lite"/>
    </source>
</evidence>
<keyword evidence="11" id="KW-0464">Manganese</keyword>
<dbReference type="InterPro" id="IPR013785">
    <property type="entry name" value="Aldolase_TIM"/>
</dbReference>
<comment type="cofactor">
    <cofactor evidence="1">
        <name>Mn(2+)</name>
        <dbReference type="ChEBI" id="CHEBI:29035"/>
    </cofactor>
</comment>
<dbReference type="RefSeq" id="XP_041689297.1">
    <property type="nucleotide sequence ID" value="XM_041823748.1"/>
</dbReference>
<dbReference type="SUPFAM" id="SSF51569">
    <property type="entry name" value="Aldolase"/>
    <property type="match status" value="2"/>
</dbReference>
<comment type="catalytic activity">
    <reaction evidence="12">
        <text>acetyl-CoA + 2-oxoglutarate + H2O = (2R)-homocitrate + CoA + H(+)</text>
        <dbReference type="Rhea" id="RHEA:12929"/>
        <dbReference type="ChEBI" id="CHEBI:15377"/>
        <dbReference type="ChEBI" id="CHEBI:15378"/>
        <dbReference type="ChEBI" id="CHEBI:16810"/>
        <dbReference type="ChEBI" id="CHEBI:57287"/>
        <dbReference type="ChEBI" id="CHEBI:57288"/>
        <dbReference type="ChEBI" id="CHEBI:58884"/>
        <dbReference type="EC" id="2.3.3.14"/>
    </reaction>
    <physiologicalReaction direction="left-to-right" evidence="12">
        <dbReference type="Rhea" id="RHEA:12930"/>
    </physiologicalReaction>
</comment>
<proteinExistence type="inferred from homology"/>
<accession>A0A1L7U3S9</accession>
<evidence type="ECO:0000256" key="2">
    <source>
        <dbReference type="ARBA" id="ARBA00001946"/>
    </source>
</evidence>
<dbReference type="GO" id="GO:0005739">
    <property type="term" value="C:mitochondrion"/>
    <property type="evidence" value="ECO:0007669"/>
    <property type="project" value="TreeGrafter"/>
</dbReference>
<comment type="caution">
    <text evidence="16">The sequence shown here is derived from an EMBL/GenBank/DDBJ whole genome shotgun (WGS) entry which is preliminary data.</text>
</comment>
<evidence type="ECO:0000256" key="12">
    <source>
        <dbReference type="ARBA" id="ARBA00048363"/>
    </source>
</evidence>
<dbReference type="UniPathway" id="UPA00033">
    <property type="reaction ID" value="UER00028"/>
</dbReference>
<dbReference type="PROSITE" id="PS00815">
    <property type="entry name" value="AIPM_HOMOCIT_SYNTH_1"/>
    <property type="match status" value="1"/>
</dbReference>
<evidence type="ECO:0000256" key="6">
    <source>
        <dbReference type="ARBA" id="ARBA00022605"/>
    </source>
</evidence>
<dbReference type="EMBL" id="FCQH01000016">
    <property type="protein sequence ID" value="CVL05408.1"/>
    <property type="molecule type" value="Genomic_DNA"/>
</dbReference>